<feature type="region of interest" description="Disordered" evidence="7">
    <location>
        <begin position="129"/>
        <end position="163"/>
    </location>
</feature>
<evidence type="ECO:0000256" key="6">
    <source>
        <dbReference type="ARBA" id="ARBA00023242"/>
    </source>
</evidence>
<gene>
    <name evidence="8" type="ORF">FA10DRAFT_20381</name>
</gene>
<dbReference type="GO" id="GO:0001006">
    <property type="term" value="F:RNA polymerase III type 3 promoter sequence-specific DNA binding"/>
    <property type="evidence" value="ECO:0007669"/>
    <property type="project" value="TreeGrafter"/>
</dbReference>
<evidence type="ECO:0000256" key="4">
    <source>
        <dbReference type="ARBA" id="ARBA00023125"/>
    </source>
</evidence>
<dbReference type="GO" id="GO:0042796">
    <property type="term" value="P:snRNA transcription by RNA polymerase III"/>
    <property type="evidence" value="ECO:0007669"/>
    <property type="project" value="TreeGrafter"/>
</dbReference>
<dbReference type="InParanoid" id="A0A316YZX8"/>
<proteinExistence type="inferred from homology"/>
<dbReference type="Pfam" id="PF12251">
    <property type="entry name" value="SNAPC3"/>
    <property type="match status" value="1"/>
</dbReference>
<feature type="compositionally biased region" description="Acidic residues" evidence="7">
    <location>
        <begin position="215"/>
        <end position="225"/>
    </location>
</feature>
<dbReference type="AlphaFoldDB" id="A0A316YZX8"/>
<evidence type="ECO:0000256" key="2">
    <source>
        <dbReference type="ARBA" id="ARBA00010410"/>
    </source>
</evidence>
<dbReference type="GO" id="GO:0005634">
    <property type="term" value="C:nucleus"/>
    <property type="evidence" value="ECO:0007669"/>
    <property type="project" value="UniProtKB-SubCell"/>
</dbReference>
<keyword evidence="4" id="KW-0238">DNA-binding</keyword>
<feature type="region of interest" description="Disordered" evidence="7">
    <location>
        <begin position="1"/>
        <end position="21"/>
    </location>
</feature>
<name>A0A316YZX8_9BASI</name>
<dbReference type="GO" id="GO:0019185">
    <property type="term" value="C:snRNA-activating protein complex"/>
    <property type="evidence" value="ECO:0007669"/>
    <property type="project" value="TreeGrafter"/>
</dbReference>
<sequence length="590" mass="65952">MGRISQLPIGPPSRPFKTPTRWTGSQLGVRWNTFRVPYLDTLRTRERLSCIVGVGSSGQRAKMVRSRGNGPFETKRRDLTRSSTVPLCLHCPPTMLTRTGLLRHTQSTKRRGSSKSWRRTSLSLFATFANPADDEANDDGEACKTRNQHEGTAATEDGDDEVNRKKEDAIAVLGISVFARPLRAYPSRSYHNRVAAKSSFVDQCLYRLKLPFGADGDDESEEGDIEQPPPDFPPRDEADHNDRQGKEDRDDEGVSPRRGKEKGNNYLYEEEAELVQKLEVRSDMTLLQLRDALYCRLDDMPEVHESRGRLETVVDLHRSVLAGADALSAARREAEERDRSPLFSGRKRRTDSVFLIEGQLYSEERIHKDDADGWNQSYASLLASHMEKESAGKTPPAVDSCKIMGDIKLSELVVCAGKPYWYLHQGSCEHIWAITSVRALHPRDKPRTHGGQAPDTWEFPITTHLPLGWTKRAAVRWSHPGKGHSESYTLEVCSVCARRPSALLISGGSRVQVSQPHHTDDGGKGSLLGGLPHDVVPWCETCWERLIGNTPPTTDDVVERCQDGEALSDQSNRSWAKAGGHHWTVVPNLD</sequence>
<dbReference type="RefSeq" id="XP_025380583.1">
    <property type="nucleotide sequence ID" value="XM_025518460.1"/>
</dbReference>
<evidence type="ECO:0000256" key="5">
    <source>
        <dbReference type="ARBA" id="ARBA00023163"/>
    </source>
</evidence>
<protein>
    <recommendedName>
        <fullName evidence="10">snRNA-activating protein complex subunit 3</fullName>
    </recommendedName>
</protein>
<dbReference type="OrthoDB" id="3437960at2759"/>
<comment type="similarity">
    <text evidence="2">Belongs to the SNAPC3/SRD2 family.</text>
</comment>
<evidence type="ECO:0000313" key="8">
    <source>
        <dbReference type="EMBL" id="PWN93385.1"/>
    </source>
</evidence>
<dbReference type="InterPro" id="IPR022042">
    <property type="entry name" value="snRNA-activating_su3"/>
</dbReference>
<feature type="compositionally biased region" description="Basic and acidic residues" evidence="7">
    <location>
        <begin position="233"/>
        <end position="255"/>
    </location>
</feature>
<dbReference type="EMBL" id="KZ819634">
    <property type="protein sequence ID" value="PWN93385.1"/>
    <property type="molecule type" value="Genomic_DNA"/>
</dbReference>
<evidence type="ECO:0000256" key="3">
    <source>
        <dbReference type="ARBA" id="ARBA00023015"/>
    </source>
</evidence>
<feature type="region of interest" description="Disordered" evidence="7">
    <location>
        <begin position="213"/>
        <end position="265"/>
    </location>
</feature>
<keyword evidence="9" id="KW-1185">Reference proteome</keyword>
<dbReference type="Proteomes" id="UP000245768">
    <property type="component" value="Unassembled WGS sequence"/>
</dbReference>
<dbReference type="GO" id="GO:0003681">
    <property type="term" value="F:bent DNA binding"/>
    <property type="evidence" value="ECO:0007669"/>
    <property type="project" value="TreeGrafter"/>
</dbReference>
<evidence type="ECO:0000256" key="1">
    <source>
        <dbReference type="ARBA" id="ARBA00004123"/>
    </source>
</evidence>
<reference evidence="8 9" key="1">
    <citation type="journal article" date="2018" name="Mol. Biol. Evol.">
        <title>Broad Genomic Sampling Reveals a Smut Pathogenic Ancestry of the Fungal Clade Ustilaginomycotina.</title>
        <authorList>
            <person name="Kijpornyongpan T."/>
            <person name="Mondo S.J."/>
            <person name="Barry K."/>
            <person name="Sandor L."/>
            <person name="Lee J."/>
            <person name="Lipzen A."/>
            <person name="Pangilinan J."/>
            <person name="LaButti K."/>
            <person name="Hainaut M."/>
            <person name="Henrissat B."/>
            <person name="Grigoriev I.V."/>
            <person name="Spatafora J.W."/>
            <person name="Aime M.C."/>
        </authorList>
    </citation>
    <scope>NUCLEOTIDE SEQUENCE [LARGE SCALE GENOMIC DNA]</scope>
    <source>
        <strain evidence="8 9">MCA 4198</strain>
    </source>
</reference>
<organism evidence="8 9">
    <name type="scientific">Acaromyces ingoldii</name>
    <dbReference type="NCBI Taxonomy" id="215250"/>
    <lineage>
        <taxon>Eukaryota</taxon>
        <taxon>Fungi</taxon>
        <taxon>Dikarya</taxon>
        <taxon>Basidiomycota</taxon>
        <taxon>Ustilaginomycotina</taxon>
        <taxon>Exobasidiomycetes</taxon>
        <taxon>Exobasidiales</taxon>
        <taxon>Cryptobasidiaceae</taxon>
        <taxon>Acaromyces</taxon>
    </lineage>
</organism>
<comment type="subcellular location">
    <subcellularLocation>
        <location evidence="1">Nucleus</location>
    </subcellularLocation>
</comment>
<keyword evidence="5" id="KW-0804">Transcription</keyword>
<dbReference type="PANTHER" id="PTHR13421">
    <property type="entry name" value="SNRNA-ACTIVATING PROTEIN COMPLEX SUBUNIT 3"/>
    <property type="match status" value="1"/>
</dbReference>
<dbReference type="GO" id="GO:0001046">
    <property type="term" value="F:core promoter sequence-specific DNA binding"/>
    <property type="evidence" value="ECO:0007669"/>
    <property type="project" value="TreeGrafter"/>
</dbReference>
<keyword evidence="6" id="KW-0539">Nucleus</keyword>
<keyword evidence="3" id="KW-0805">Transcription regulation</keyword>
<dbReference type="PANTHER" id="PTHR13421:SF16">
    <property type="entry name" value="SNRNA-ACTIVATING PROTEIN COMPLEX SUBUNIT 3"/>
    <property type="match status" value="1"/>
</dbReference>
<evidence type="ECO:0000256" key="7">
    <source>
        <dbReference type="SAM" id="MobiDB-lite"/>
    </source>
</evidence>
<accession>A0A316YZX8</accession>
<dbReference type="STRING" id="215250.A0A316YZX8"/>
<dbReference type="GeneID" id="37040376"/>
<dbReference type="GO" id="GO:0042795">
    <property type="term" value="P:snRNA transcription by RNA polymerase II"/>
    <property type="evidence" value="ECO:0007669"/>
    <property type="project" value="TreeGrafter"/>
</dbReference>
<evidence type="ECO:0000313" key="9">
    <source>
        <dbReference type="Proteomes" id="UP000245768"/>
    </source>
</evidence>
<dbReference type="GO" id="GO:0000978">
    <property type="term" value="F:RNA polymerase II cis-regulatory region sequence-specific DNA binding"/>
    <property type="evidence" value="ECO:0007669"/>
    <property type="project" value="TreeGrafter"/>
</dbReference>
<evidence type="ECO:0008006" key="10">
    <source>
        <dbReference type="Google" id="ProtNLM"/>
    </source>
</evidence>